<dbReference type="EMBL" id="JBFDAA010000006">
    <property type="protein sequence ID" value="KAL1131590.1"/>
    <property type="molecule type" value="Genomic_DNA"/>
</dbReference>
<keyword evidence="1" id="KW-0489">Methyltransferase</keyword>
<evidence type="ECO:0000256" key="3">
    <source>
        <dbReference type="ARBA" id="ARBA00022691"/>
    </source>
</evidence>
<sequence length="634" mass="70934">MTFESVRSKLKCFLIGEGLWDGVLEACDPKRADGEIASHVHDLLETRRLFPRFAGNDVKSAGASERFRLEGNKAFLNRNDLKAIRDYTSAVGHAPTGSEQLALALGNRSAATFAMGEYRHCLKDTELALSMGYPDSLKYKLLDRKGRSLLQLGSCTEAAEALKSALEYLPKAGFSSEKEAKIKDQINRTLFTCGENNIISEKVANNDCKLPTYKVESSKTIESASCLIDINYSSEMGRHIVATRDIEPGDVLAIERPYVSVLLPNSYTTHCFNCKTRCHSLIPCKTCTRVFFCSSDCLTSCSHTSHKVECSLLPALLAMGCNKMELLAVRVLVEVLKQGAQFDKFISNFEEIDKADDVMKGYKDGVYSSGDYASTHHLEGNKLKRKPYDLFSRAIIASCIVEAIDRCTDFFKKCEIDSDKTRLAKAIAGGLTLRYLQSMPCNAHEISEMCITHRTTKTDIESNEIGGAVYPLLSLINHSCDPNVVRHSYCGDAVVLTAIQVIKAGDQIFDNYGYHHAVHSIDERRCHLGSQYYFSCQCIACTNDWPLYNDLPDKVPTYFSGADVSRVEKSSERFVKLLKDILNGDTENKLPLLYEHLSLLHNNINRPWKQYSECQEAIKQCLSLKANHYIIHKT</sequence>
<dbReference type="Proteomes" id="UP001558652">
    <property type="component" value="Unassembled WGS sequence"/>
</dbReference>
<dbReference type="PANTHER" id="PTHR46165">
    <property type="entry name" value="SET AND MYND DOMAIN-CONTAINING PROTEIN 4"/>
    <property type="match status" value="1"/>
</dbReference>
<dbReference type="Pfam" id="PF00856">
    <property type="entry name" value="SET"/>
    <property type="match status" value="1"/>
</dbReference>
<feature type="domain" description="SET" evidence="4">
    <location>
        <begin position="213"/>
        <end position="513"/>
    </location>
</feature>
<dbReference type="SUPFAM" id="SSF48452">
    <property type="entry name" value="TPR-like"/>
    <property type="match status" value="1"/>
</dbReference>
<dbReference type="SUPFAM" id="SSF82199">
    <property type="entry name" value="SET domain"/>
    <property type="match status" value="1"/>
</dbReference>
<dbReference type="GO" id="GO:0008170">
    <property type="term" value="F:N-methyltransferase activity"/>
    <property type="evidence" value="ECO:0007669"/>
    <property type="project" value="UniProtKB-ARBA"/>
</dbReference>
<keyword evidence="6" id="KW-1185">Reference proteome</keyword>
<dbReference type="Gene3D" id="1.25.40.10">
    <property type="entry name" value="Tetratricopeptide repeat domain"/>
    <property type="match status" value="1"/>
</dbReference>
<comment type="caution">
    <text evidence="5">The sequence shown here is derived from an EMBL/GenBank/DDBJ whole genome shotgun (WGS) entry which is preliminary data.</text>
</comment>
<name>A0ABD0YK75_9HEMI</name>
<dbReference type="GO" id="GO:0008757">
    <property type="term" value="F:S-adenosylmethionine-dependent methyltransferase activity"/>
    <property type="evidence" value="ECO:0007669"/>
    <property type="project" value="UniProtKB-ARBA"/>
</dbReference>
<dbReference type="InterPro" id="IPR011990">
    <property type="entry name" value="TPR-like_helical_dom_sf"/>
</dbReference>
<evidence type="ECO:0000256" key="1">
    <source>
        <dbReference type="ARBA" id="ARBA00022603"/>
    </source>
</evidence>
<dbReference type="Gene3D" id="6.10.140.2220">
    <property type="match status" value="1"/>
</dbReference>
<evidence type="ECO:0000313" key="6">
    <source>
        <dbReference type="Proteomes" id="UP001558652"/>
    </source>
</evidence>
<dbReference type="GO" id="GO:0008276">
    <property type="term" value="F:protein methyltransferase activity"/>
    <property type="evidence" value="ECO:0007669"/>
    <property type="project" value="UniProtKB-ARBA"/>
</dbReference>
<keyword evidence="2" id="KW-0808">Transferase</keyword>
<dbReference type="SUPFAM" id="SSF144232">
    <property type="entry name" value="HIT/MYND zinc finger-like"/>
    <property type="match status" value="1"/>
</dbReference>
<dbReference type="InterPro" id="IPR044421">
    <property type="entry name" value="SMYD4_SET"/>
</dbReference>
<dbReference type="PANTHER" id="PTHR46165:SF6">
    <property type="entry name" value="SET AND MYND DOMAIN-CONTAINING PROTEIN 4-LIKE PROTEIN"/>
    <property type="match status" value="1"/>
</dbReference>
<dbReference type="Gene3D" id="2.170.270.10">
    <property type="entry name" value="SET domain"/>
    <property type="match status" value="1"/>
</dbReference>
<keyword evidence="3" id="KW-0949">S-adenosyl-L-methionine</keyword>
<evidence type="ECO:0000313" key="5">
    <source>
        <dbReference type="EMBL" id="KAL1131590.1"/>
    </source>
</evidence>
<organism evidence="5 6">
    <name type="scientific">Ranatra chinensis</name>
    <dbReference type="NCBI Taxonomy" id="642074"/>
    <lineage>
        <taxon>Eukaryota</taxon>
        <taxon>Metazoa</taxon>
        <taxon>Ecdysozoa</taxon>
        <taxon>Arthropoda</taxon>
        <taxon>Hexapoda</taxon>
        <taxon>Insecta</taxon>
        <taxon>Pterygota</taxon>
        <taxon>Neoptera</taxon>
        <taxon>Paraneoptera</taxon>
        <taxon>Hemiptera</taxon>
        <taxon>Heteroptera</taxon>
        <taxon>Panheteroptera</taxon>
        <taxon>Nepomorpha</taxon>
        <taxon>Nepidae</taxon>
        <taxon>Ranatrinae</taxon>
        <taxon>Ranatra</taxon>
    </lineage>
</organism>
<dbReference type="GO" id="GO:0032259">
    <property type="term" value="P:methylation"/>
    <property type="evidence" value="ECO:0007669"/>
    <property type="project" value="UniProtKB-KW"/>
</dbReference>
<dbReference type="SMART" id="SM00317">
    <property type="entry name" value="SET"/>
    <property type="match status" value="1"/>
</dbReference>
<evidence type="ECO:0000259" key="4">
    <source>
        <dbReference type="PROSITE" id="PS50280"/>
    </source>
</evidence>
<dbReference type="InterPro" id="IPR052097">
    <property type="entry name" value="SET-MYND_domain_protein"/>
</dbReference>
<protein>
    <recommendedName>
        <fullName evidence="4">SET domain-containing protein</fullName>
    </recommendedName>
</protein>
<dbReference type="InterPro" id="IPR046341">
    <property type="entry name" value="SET_dom_sf"/>
</dbReference>
<dbReference type="InterPro" id="IPR001214">
    <property type="entry name" value="SET_dom"/>
</dbReference>
<dbReference type="AlphaFoldDB" id="A0ABD0YK75"/>
<proteinExistence type="predicted"/>
<dbReference type="Gene3D" id="1.10.220.160">
    <property type="match status" value="1"/>
</dbReference>
<accession>A0ABD0YK75</accession>
<dbReference type="PROSITE" id="PS50280">
    <property type="entry name" value="SET"/>
    <property type="match status" value="1"/>
</dbReference>
<evidence type="ECO:0000256" key="2">
    <source>
        <dbReference type="ARBA" id="ARBA00022679"/>
    </source>
</evidence>
<gene>
    <name evidence="5" type="ORF">AAG570_011204</name>
</gene>
<dbReference type="CDD" id="cd10536">
    <property type="entry name" value="SET_SMYD4"/>
    <property type="match status" value="1"/>
</dbReference>
<reference evidence="5 6" key="1">
    <citation type="submission" date="2024-07" db="EMBL/GenBank/DDBJ databases">
        <title>Chromosome-level genome assembly of the water stick insect Ranatra chinensis (Heteroptera: Nepidae).</title>
        <authorList>
            <person name="Liu X."/>
        </authorList>
    </citation>
    <scope>NUCLEOTIDE SEQUENCE [LARGE SCALE GENOMIC DNA]</scope>
    <source>
        <strain evidence="5">Cailab_2021Rc</strain>
        <tissue evidence="5">Muscle</tissue>
    </source>
</reference>